<sequence length="168" mass="18945">MDFSSFPIVCHWGGNYYEDASQICHEGGTTTFVMVCRGACMFEILQKIHTATMIHPSRSLRLKMKFPMNGGKYMFMPLTDELTITNMWAIVQMEDMSMLEIYNEESICDAYRTPSTSNVVVSTHYVNAGVNAVNSSNAPAMDMVIQEDGRYLHNGASFVFMCSSMNIR</sequence>
<protein>
    <submittedName>
        <fullName evidence="1">Uncharacterized protein</fullName>
    </submittedName>
</protein>
<accession>A0A9P0YM83</accession>
<comment type="caution">
    <text evidence="1">The sequence shown here is derived from an EMBL/GenBank/DDBJ whole genome shotgun (WGS) entry which is preliminary data.</text>
</comment>
<evidence type="ECO:0000313" key="1">
    <source>
        <dbReference type="EMBL" id="CAH9068369.1"/>
    </source>
</evidence>
<dbReference type="EMBL" id="CAMAPE010000005">
    <property type="protein sequence ID" value="CAH9068369.1"/>
    <property type="molecule type" value="Genomic_DNA"/>
</dbReference>
<name>A0A9P0YM83_CUSEU</name>
<proteinExistence type="predicted"/>
<dbReference type="Proteomes" id="UP001152484">
    <property type="component" value="Unassembled WGS sequence"/>
</dbReference>
<organism evidence="1 2">
    <name type="scientific">Cuscuta europaea</name>
    <name type="common">European dodder</name>
    <dbReference type="NCBI Taxonomy" id="41803"/>
    <lineage>
        <taxon>Eukaryota</taxon>
        <taxon>Viridiplantae</taxon>
        <taxon>Streptophyta</taxon>
        <taxon>Embryophyta</taxon>
        <taxon>Tracheophyta</taxon>
        <taxon>Spermatophyta</taxon>
        <taxon>Magnoliopsida</taxon>
        <taxon>eudicotyledons</taxon>
        <taxon>Gunneridae</taxon>
        <taxon>Pentapetalae</taxon>
        <taxon>asterids</taxon>
        <taxon>lamiids</taxon>
        <taxon>Solanales</taxon>
        <taxon>Convolvulaceae</taxon>
        <taxon>Cuscuteae</taxon>
        <taxon>Cuscuta</taxon>
        <taxon>Cuscuta subgen. Cuscuta</taxon>
    </lineage>
</organism>
<evidence type="ECO:0000313" key="2">
    <source>
        <dbReference type="Proteomes" id="UP001152484"/>
    </source>
</evidence>
<keyword evidence="2" id="KW-1185">Reference proteome</keyword>
<dbReference type="AlphaFoldDB" id="A0A9P0YM83"/>
<reference evidence="1" key="1">
    <citation type="submission" date="2022-07" db="EMBL/GenBank/DDBJ databases">
        <authorList>
            <person name="Macas J."/>
            <person name="Novak P."/>
            <person name="Neumann P."/>
        </authorList>
    </citation>
    <scope>NUCLEOTIDE SEQUENCE</scope>
</reference>
<dbReference type="OrthoDB" id="10327563at2759"/>
<gene>
    <name evidence="1" type="ORF">CEURO_LOCUS2811</name>
</gene>